<dbReference type="PANTHER" id="PTHR12022:SF0">
    <property type="entry name" value="CYTOCHROME B-C1 COMPLEX SUBUNIT 7"/>
    <property type="match status" value="1"/>
</dbReference>
<comment type="subcellular location">
    <subcellularLocation>
        <location evidence="1">Mitochondrion inner membrane</location>
        <topology evidence="1">Peripheral membrane protein</topology>
        <orientation evidence="1">Matrix side</orientation>
    </subcellularLocation>
</comment>
<evidence type="ECO:0000256" key="6">
    <source>
        <dbReference type="ARBA" id="ARBA00022792"/>
    </source>
</evidence>
<dbReference type="OMA" id="WTQSART"/>
<keyword evidence="7" id="KW-0249">Electron transport</keyword>
<reference evidence="15 16" key="1">
    <citation type="journal article" date="2018" name="Nat. Ecol. Evol.">
        <title>Genomic signatures of mitonuclear coevolution across populations of Tigriopus californicus.</title>
        <authorList>
            <person name="Barreto F.S."/>
            <person name="Watson E.T."/>
            <person name="Lima T.G."/>
            <person name="Willett C.S."/>
            <person name="Edmands S."/>
            <person name="Li W."/>
            <person name="Burton R.S."/>
        </authorList>
    </citation>
    <scope>NUCLEOTIDE SEQUENCE [LARGE SCALE GENOMIC DNA]</scope>
    <source>
        <strain evidence="15 16">San Diego</strain>
    </source>
</reference>
<keyword evidence="8" id="KW-0496">Mitochondrion</keyword>
<dbReference type="InterPro" id="IPR036544">
    <property type="entry name" value="QCR7_sf"/>
</dbReference>
<evidence type="ECO:0000256" key="7">
    <source>
        <dbReference type="ARBA" id="ARBA00022982"/>
    </source>
</evidence>
<dbReference type="GO" id="GO:0006122">
    <property type="term" value="P:mitochondrial electron transport, ubiquinol to cytochrome c"/>
    <property type="evidence" value="ECO:0007669"/>
    <property type="project" value="InterPro"/>
</dbReference>
<dbReference type="GO" id="GO:0045275">
    <property type="term" value="C:respiratory chain complex III"/>
    <property type="evidence" value="ECO:0007669"/>
    <property type="project" value="InterPro"/>
</dbReference>
<protein>
    <recommendedName>
        <fullName evidence="3">Cytochrome b-c1 complex subunit 7</fullName>
    </recommendedName>
    <alternativeName>
        <fullName evidence="11">Complex III subunit 7</fullName>
    </alternativeName>
    <alternativeName>
        <fullName evidence="10">Complex III subunit VII</fullName>
    </alternativeName>
    <alternativeName>
        <fullName evidence="12">Ubiquinol-cytochrome c reductase complex 14 kDa protein</fullName>
    </alternativeName>
</protein>
<evidence type="ECO:0000256" key="10">
    <source>
        <dbReference type="ARBA" id="ARBA00031021"/>
    </source>
</evidence>
<dbReference type="Proteomes" id="UP000318571">
    <property type="component" value="Chromosome 6"/>
</dbReference>
<evidence type="ECO:0000256" key="4">
    <source>
        <dbReference type="ARBA" id="ARBA00022448"/>
    </source>
</evidence>
<dbReference type="Pfam" id="PF02271">
    <property type="entry name" value="UCR_14kD"/>
    <property type="match status" value="1"/>
</dbReference>
<comment type="caution">
    <text evidence="15">The sequence shown here is derived from an EMBL/GenBank/DDBJ whole genome shotgun (WGS) entry which is preliminary data.</text>
</comment>
<dbReference type="FunFam" id="1.10.1090.10:FF:000001">
    <property type="entry name" value="Cytochrome b-c1 complex subunit 7"/>
    <property type="match status" value="1"/>
</dbReference>
<dbReference type="EMBL" id="VCGU01000002">
    <property type="protein sequence ID" value="TRY79189.1"/>
    <property type="molecule type" value="Genomic_DNA"/>
</dbReference>
<gene>
    <name evidence="15" type="ORF">TCAL_07371</name>
</gene>
<evidence type="ECO:0000313" key="16">
    <source>
        <dbReference type="Proteomes" id="UP000318571"/>
    </source>
</evidence>
<keyword evidence="6" id="KW-0999">Mitochondrion inner membrane</keyword>
<evidence type="ECO:0000256" key="12">
    <source>
        <dbReference type="ARBA" id="ARBA00032927"/>
    </source>
</evidence>
<dbReference type="OrthoDB" id="425749at2759"/>
<evidence type="ECO:0000256" key="2">
    <source>
        <dbReference type="ARBA" id="ARBA00008554"/>
    </source>
</evidence>
<evidence type="ECO:0000256" key="9">
    <source>
        <dbReference type="ARBA" id="ARBA00023136"/>
    </source>
</evidence>
<keyword evidence="4" id="KW-0813">Transport</keyword>
<keyword evidence="9" id="KW-0472">Membrane</keyword>
<comment type="subunit">
    <text evidence="14">Component of the ubiquinol-cytochrome c oxidoreductase (cytochrome b-c1 complex, complex III, CIII), a multisubunit enzyme composed of 11 subunits. The complex is composed of 3 respiratory subunits cytochrome b, cytochrome c1 and Rieske protein UQCRFS1, 2 core protein subunits UQCRC1/QCR1 and UQCRC2/QCR2, and 6 low-molecular weight protein subunits UQCRH/QCR6, UQCRB/QCR7, UQCRQ/QCR8, UQCR10/QCR9, UQCR11/QCR10 and subunit 9, the cleavage product of Rieske protein UQCRFS1. The complex exists as an obligatory dimer and forms supercomplexes (SCs) in the inner mitochondrial membrane with NADH-ubiquinone oxidoreductase (complex I, CI) and cytochrome c oxidase (complex IV, CIV), resulting in different assemblies (supercomplex SCI(1)III(2)IV(1) and megacomplex MCI(2)III(2)IV(2)).</text>
</comment>
<dbReference type="SUPFAM" id="SSF81524">
    <property type="entry name" value="14 kDa protein of cytochrome bc1 complex (Ubiquinol-cytochrome c reductase)"/>
    <property type="match status" value="1"/>
</dbReference>
<evidence type="ECO:0000256" key="11">
    <source>
        <dbReference type="ARBA" id="ARBA00031684"/>
    </source>
</evidence>
<dbReference type="AlphaFoldDB" id="A0A553PNC9"/>
<evidence type="ECO:0000256" key="13">
    <source>
        <dbReference type="ARBA" id="ARBA00038521"/>
    </source>
</evidence>
<comment type="subunit">
    <text evidence="13">Component of the ubiquinol-cytochrome c oxidoreductase (cytochrome b-c1 complex, complex III, CIII), a multisubunit enzyme composed of 3 respiratory subunits cytochrome b, cytochrome c1 and Rieske protein, 2 core protein subunits, and additional low-molecular weight protein subunits. The complex exists as an obligatory dimer and forms supercomplexes (SCs) in the inner mitochondrial membrane with cytochrome c oxidase (complex IV, CIV).</text>
</comment>
<accession>A0A553PNC9</accession>
<evidence type="ECO:0000256" key="14">
    <source>
        <dbReference type="ARBA" id="ARBA00046393"/>
    </source>
</evidence>
<proteinExistence type="inferred from homology"/>
<comment type="similarity">
    <text evidence="2">Belongs to the UQCRB/QCR7 family.</text>
</comment>
<evidence type="ECO:0000256" key="1">
    <source>
        <dbReference type="ARBA" id="ARBA00004443"/>
    </source>
</evidence>
<sequence length="169" mass="19248">MSMATSLSFGLLRGSGLRRALPLAARMGGVALTARPSPVTTAPLTAGSSWTQSARTLKMYYGNESTEITGFRRWLFKAAGFNQYGLYYHDCLHETDDVKEAVRRLSPQAQDERAFRIQRALHLSMRKVVLPREEWPTLEEDIQKGRYLKDLLKEIEAENAEKKEWEAKI</sequence>
<name>A0A553PNC9_TIGCA</name>
<keyword evidence="5" id="KW-0679">Respiratory chain</keyword>
<dbReference type="InterPro" id="IPR003197">
    <property type="entry name" value="QCR7"/>
</dbReference>
<keyword evidence="16" id="KW-1185">Reference proteome</keyword>
<evidence type="ECO:0000313" key="15">
    <source>
        <dbReference type="EMBL" id="TRY79189.1"/>
    </source>
</evidence>
<dbReference type="GO" id="GO:0005743">
    <property type="term" value="C:mitochondrial inner membrane"/>
    <property type="evidence" value="ECO:0007669"/>
    <property type="project" value="UniProtKB-SubCell"/>
</dbReference>
<dbReference type="PANTHER" id="PTHR12022">
    <property type="entry name" value="UBIQUINOL-CYTOCHROME C REDUCTASE COMPLEX 14 KD PROTEIN"/>
    <property type="match status" value="1"/>
</dbReference>
<organism evidence="15 16">
    <name type="scientific">Tigriopus californicus</name>
    <name type="common">Marine copepod</name>
    <dbReference type="NCBI Taxonomy" id="6832"/>
    <lineage>
        <taxon>Eukaryota</taxon>
        <taxon>Metazoa</taxon>
        <taxon>Ecdysozoa</taxon>
        <taxon>Arthropoda</taxon>
        <taxon>Crustacea</taxon>
        <taxon>Multicrustacea</taxon>
        <taxon>Hexanauplia</taxon>
        <taxon>Copepoda</taxon>
        <taxon>Harpacticoida</taxon>
        <taxon>Harpacticidae</taxon>
        <taxon>Tigriopus</taxon>
    </lineage>
</organism>
<evidence type="ECO:0000256" key="3">
    <source>
        <dbReference type="ARBA" id="ARBA00016323"/>
    </source>
</evidence>
<evidence type="ECO:0000256" key="5">
    <source>
        <dbReference type="ARBA" id="ARBA00022660"/>
    </source>
</evidence>
<dbReference type="STRING" id="6832.A0A553PNC9"/>
<evidence type="ECO:0000256" key="8">
    <source>
        <dbReference type="ARBA" id="ARBA00023128"/>
    </source>
</evidence>
<dbReference type="Gene3D" id="1.10.1090.10">
    <property type="entry name" value="Cytochrome b-c1 complex subunit 7"/>
    <property type="match status" value="1"/>
</dbReference>